<dbReference type="AlphaFoldDB" id="A0A2M7D824"/>
<dbReference type="GO" id="GO:0005737">
    <property type="term" value="C:cytoplasm"/>
    <property type="evidence" value="ECO:0007669"/>
    <property type="project" value="UniProtKB-SubCell"/>
</dbReference>
<dbReference type="EMBL" id="PEUA01000034">
    <property type="protein sequence ID" value="PIV42844.1"/>
    <property type="molecule type" value="Genomic_DNA"/>
</dbReference>
<dbReference type="GO" id="GO:0008360">
    <property type="term" value="P:regulation of cell shape"/>
    <property type="evidence" value="ECO:0007669"/>
    <property type="project" value="UniProtKB-UniRule"/>
</dbReference>
<dbReference type="Gene3D" id="3.40.50.10680">
    <property type="entry name" value="CofD-like domains"/>
    <property type="match status" value="1"/>
</dbReference>
<dbReference type="CDD" id="cd07187">
    <property type="entry name" value="YvcK_like"/>
    <property type="match status" value="1"/>
</dbReference>
<organism evidence="3 4">
    <name type="scientific">Candidatus Nealsonbacteria bacterium CG02_land_8_20_14_3_00_40_11</name>
    <dbReference type="NCBI Taxonomy" id="1974700"/>
    <lineage>
        <taxon>Bacteria</taxon>
        <taxon>Candidatus Nealsoniibacteriota</taxon>
    </lineage>
</organism>
<comment type="similarity">
    <text evidence="2">Belongs to the gluconeogenesis factor family.</text>
</comment>
<comment type="subcellular location">
    <subcellularLocation>
        <location evidence="2">Cytoplasm</location>
    </subcellularLocation>
</comment>
<dbReference type="SUPFAM" id="SSF142338">
    <property type="entry name" value="CofD-like"/>
    <property type="match status" value="1"/>
</dbReference>
<accession>A0A2M7D824</accession>
<keyword evidence="1 2" id="KW-0963">Cytoplasm</keyword>
<proteinExistence type="inferred from homology"/>
<sequence>MSKKTKKIVCLGGGTGTSVILSGLKKYPLKLTAIVTMFDSGGSSGKLKKALGILPLGDIRQCLISSSTTDAISNPLSYRFGYGKLKGHSVGNLLIDEISRLTGGDLEKAIDELGKNLNIKTKIIPVTLENADIVALLKNNKKIKEEEKIINCRNLSKVGVKKIFLSPEVKANPKAISAIKDADLIIVGPGKFYTTLIPILLTKRIKEAIRKSKAKKVFICNLMTQIGNTDGFSVEKFVEVLEKYLGEGIIDYVIFNTGKPSAALLREVKKVFPKAEFVKYNKDLLKNKNFIGADVLDRKISKTNPADILVKGTNKRTLIFHDSKKLAKIIFSLCPVIQPRTKR</sequence>
<name>A0A2M7D824_9BACT</name>
<gene>
    <name evidence="3" type="ORF">COS26_01550</name>
</gene>
<evidence type="ECO:0000313" key="3">
    <source>
        <dbReference type="EMBL" id="PIV42844.1"/>
    </source>
</evidence>
<dbReference type="Proteomes" id="UP000230304">
    <property type="component" value="Unassembled WGS sequence"/>
</dbReference>
<evidence type="ECO:0000256" key="2">
    <source>
        <dbReference type="HAMAP-Rule" id="MF_00973"/>
    </source>
</evidence>
<dbReference type="GO" id="GO:0043743">
    <property type="term" value="F:LPPG:FO 2-phospho-L-lactate transferase activity"/>
    <property type="evidence" value="ECO:0007669"/>
    <property type="project" value="InterPro"/>
</dbReference>
<comment type="function">
    <text evidence="2">Required for morphogenesis under gluconeogenic growth conditions.</text>
</comment>
<dbReference type="Pfam" id="PF01933">
    <property type="entry name" value="CofD"/>
    <property type="match status" value="1"/>
</dbReference>
<dbReference type="InterPro" id="IPR002882">
    <property type="entry name" value="CofD"/>
</dbReference>
<dbReference type="PANTHER" id="PTHR30135:SF3">
    <property type="entry name" value="GLUCONEOGENESIS FACTOR-RELATED"/>
    <property type="match status" value="1"/>
</dbReference>
<evidence type="ECO:0000256" key="1">
    <source>
        <dbReference type="ARBA" id="ARBA00022490"/>
    </source>
</evidence>
<reference evidence="4" key="1">
    <citation type="submission" date="2017-09" db="EMBL/GenBank/DDBJ databases">
        <title>Depth-based differentiation of microbial function through sediment-hosted aquifers and enrichment of novel symbionts in the deep terrestrial subsurface.</title>
        <authorList>
            <person name="Probst A.J."/>
            <person name="Ladd B."/>
            <person name="Jarett J.K."/>
            <person name="Geller-Mcgrath D.E."/>
            <person name="Sieber C.M.K."/>
            <person name="Emerson J.B."/>
            <person name="Anantharaman K."/>
            <person name="Thomas B.C."/>
            <person name="Malmstrom R."/>
            <person name="Stieglmeier M."/>
            <person name="Klingl A."/>
            <person name="Woyke T."/>
            <person name="Ryan C.M."/>
            <person name="Banfield J.F."/>
        </authorList>
    </citation>
    <scope>NUCLEOTIDE SEQUENCE [LARGE SCALE GENOMIC DNA]</scope>
</reference>
<dbReference type="NCBIfam" id="TIGR01826">
    <property type="entry name" value="CofD_related"/>
    <property type="match status" value="1"/>
</dbReference>
<dbReference type="HAMAP" id="MF_00973">
    <property type="entry name" value="Gluconeogen_factor"/>
    <property type="match status" value="1"/>
</dbReference>
<evidence type="ECO:0000313" key="4">
    <source>
        <dbReference type="Proteomes" id="UP000230304"/>
    </source>
</evidence>
<comment type="caution">
    <text evidence="3">The sequence shown here is derived from an EMBL/GenBank/DDBJ whole genome shotgun (WGS) entry which is preliminary data.</text>
</comment>
<protein>
    <recommendedName>
        <fullName evidence="2">Putative gluconeogenesis factor</fullName>
    </recommendedName>
</protein>
<dbReference type="InterPro" id="IPR038136">
    <property type="entry name" value="CofD-like_dom_sf"/>
</dbReference>
<dbReference type="InterPro" id="IPR010119">
    <property type="entry name" value="Gluconeogen_factor"/>
</dbReference>
<dbReference type="PANTHER" id="PTHR30135">
    <property type="entry name" value="UNCHARACTERIZED PROTEIN YVCK-RELATED"/>
    <property type="match status" value="1"/>
</dbReference>